<evidence type="ECO:0000259" key="1">
    <source>
        <dbReference type="SMART" id="SM00760"/>
    </source>
</evidence>
<dbReference type="GO" id="GO:0043565">
    <property type="term" value="F:sequence-specific DNA binding"/>
    <property type="evidence" value="ECO:0007669"/>
    <property type="project" value="InterPro"/>
</dbReference>
<sequence>MKTKLTLTQLAKIVNAEMQITMKELKSKSREQNKVFSRMLFAKIAYKNLGIPQTEISKFLNTEQPTISHYLKSVENDLIIIRHLSMKYNNILLKLTKNKSTQKKYSLFPKLCFSELGVEPTEEFKFHPSRRWRFDFAFVEEKLAIEVEGGVWTGGRHTRGAGFLKDMEKYNEATRLGWKLLRTTPNQLETKRFIDLVGSILGKKNIQMCI</sequence>
<name>A0A1S7DQG6_RIEAN</name>
<dbReference type="GO" id="GO:0005524">
    <property type="term" value="F:ATP binding"/>
    <property type="evidence" value="ECO:0007669"/>
    <property type="project" value="InterPro"/>
</dbReference>
<dbReference type="GO" id="GO:0006270">
    <property type="term" value="P:DNA replication initiation"/>
    <property type="evidence" value="ECO:0007669"/>
    <property type="project" value="InterPro"/>
</dbReference>
<gene>
    <name evidence="2" type="ORF">AB406_0393</name>
</gene>
<dbReference type="SUPFAM" id="SSF48295">
    <property type="entry name" value="TrpR-like"/>
    <property type="match status" value="1"/>
</dbReference>
<dbReference type="RefSeq" id="WP_079206579.1">
    <property type="nucleotide sequence ID" value="NZ_CP011859.1"/>
</dbReference>
<evidence type="ECO:0000313" key="3">
    <source>
        <dbReference type="Proteomes" id="UP000189883"/>
    </source>
</evidence>
<evidence type="ECO:0000313" key="2">
    <source>
        <dbReference type="EMBL" id="AQY21352.1"/>
    </source>
</evidence>
<dbReference type="InterPro" id="IPR010921">
    <property type="entry name" value="Trp_repressor/repl_initiator"/>
</dbReference>
<dbReference type="Gene3D" id="3.40.960.10">
    <property type="entry name" value="VSR Endonuclease"/>
    <property type="match status" value="1"/>
</dbReference>
<proteinExistence type="predicted"/>
<accession>A0A1S7DQG6</accession>
<dbReference type="InterPro" id="IPR013159">
    <property type="entry name" value="DnaA_C"/>
</dbReference>
<reference evidence="2 3" key="1">
    <citation type="submission" date="2015-06" db="EMBL/GenBank/DDBJ databases">
        <title>R. anatipestifer strain HXb2 is the most virulent strain so far, and the genome sequence would help us uncover the pathogenesis.</title>
        <authorList>
            <person name="Hu Q."/>
            <person name="Qi J."/>
            <person name="Bo H."/>
            <person name="Liu G."/>
            <person name="Tao M."/>
            <person name="Ding Y."/>
            <person name="Xue Y."/>
        </authorList>
    </citation>
    <scope>NUCLEOTIDE SEQUENCE [LARGE SCALE GENOMIC DNA]</scope>
    <source>
        <strain evidence="2 3">HXb2</strain>
    </source>
</reference>
<dbReference type="Proteomes" id="UP000189883">
    <property type="component" value="Chromosome"/>
</dbReference>
<protein>
    <recommendedName>
        <fullName evidence="1">Chromosomal replication initiator DnaA C-terminal domain-containing protein</fullName>
    </recommendedName>
</protein>
<dbReference type="Gene3D" id="1.10.1750.10">
    <property type="match status" value="1"/>
</dbReference>
<organism evidence="2 3">
    <name type="scientific">Riemerella anatipestifer</name>
    <name type="common">Moraxella anatipestifer</name>
    <dbReference type="NCBI Taxonomy" id="34085"/>
    <lineage>
        <taxon>Bacteria</taxon>
        <taxon>Pseudomonadati</taxon>
        <taxon>Bacteroidota</taxon>
        <taxon>Flavobacteriia</taxon>
        <taxon>Flavobacteriales</taxon>
        <taxon>Weeksellaceae</taxon>
        <taxon>Riemerella</taxon>
    </lineage>
</organism>
<dbReference type="GO" id="GO:0006275">
    <property type="term" value="P:regulation of DNA replication"/>
    <property type="evidence" value="ECO:0007669"/>
    <property type="project" value="InterPro"/>
</dbReference>
<dbReference type="SMART" id="SM00760">
    <property type="entry name" value="Bac_DnaA_C"/>
    <property type="match status" value="1"/>
</dbReference>
<dbReference type="AlphaFoldDB" id="A0A1S7DQG6"/>
<dbReference type="EMBL" id="CP011859">
    <property type="protein sequence ID" value="AQY21352.1"/>
    <property type="molecule type" value="Genomic_DNA"/>
</dbReference>
<feature type="domain" description="Chromosomal replication initiator DnaA C-terminal" evidence="1">
    <location>
        <begin position="6"/>
        <end position="74"/>
    </location>
</feature>